<feature type="region of interest" description="Disordered" evidence="1">
    <location>
        <begin position="1"/>
        <end position="21"/>
    </location>
</feature>
<dbReference type="AlphaFoldDB" id="A0AAV3YMU2"/>
<evidence type="ECO:0000313" key="2">
    <source>
        <dbReference type="EMBL" id="GFN84328.1"/>
    </source>
</evidence>
<comment type="caution">
    <text evidence="2">The sequence shown here is derived from an EMBL/GenBank/DDBJ whole genome shotgun (WGS) entry which is preliminary data.</text>
</comment>
<evidence type="ECO:0000256" key="1">
    <source>
        <dbReference type="SAM" id="MobiDB-lite"/>
    </source>
</evidence>
<gene>
    <name evidence="2" type="ORF">PoB_001083400</name>
</gene>
<name>A0AAV3YMU2_9GAST</name>
<dbReference type="Proteomes" id="UP000735302">
    <property type="component" value="Unassembled WGS sequence"/>
</dbReference>
<accession>A0AAV3YMU2</accession>
<sequence>MTRGTRISASGKTNRRKSRFGPTITSRHFRKHFALKVGSGCVTRCHHKISGDNKALNILDYFNSVPTNTPLEVFIIFTVPVTRQQGVAGLVGSKLALKICRDPLCHAFGPASGVRRMRIKTWLRYWRVPNHKNTWPRVRVLTS</sequence>
<reference evidence="2 3" key="1">
    <citation type="journal article" date="2021" name="Elife">
        <title>Chloroplast acquisition without the gene transfer in kleptoplastic sea slugs, Plakobranchus ocellatus.</title>
        <authorList>
            <person name="Maeda T."/>
            <person name="Takahashi S."/>
            <person name="Yoshida T."/>
            <person name="Shimamura S."/>
            <person name="Takaki Y."/>
            <person name="Nagai Y."/>
            <person name="Toyoda A."/>
            <person name="Suzuki Y."/>
            <person name="Arimoto A."/>
            <person name="Ishii H."/>
            <person name="Satoh N."/>
            <person name="Nishiyama T."/>
            <person name="Hasebe M."/>
            <person name="Maruyama T."/>
            <person name="Minagawa J."/>
            <person name="Obokata J."/>
            <person name="Shigenobu S."/>
        </authorList>
    </citation>
    <scope>NUCLEOTIDE SEQUENCE [LARGE SCALE GENOMIC DNA]</scope>
</reference>
<organism evidence="2 3">
    <name type="scientific">Plakobranchus ocellatus</name>
    <dbReference type="NCBI Taxonomy" id="259542"/>
    <lineage>
        <taxon>Eukaryota</taxon>
        <taxon>Metazoa</taxon>
        <taxon>Spiralia</taxon>
        <taxon>Lophotrochozoa</taxon>
        <taxon>Mollusca</taxon>
        <taxon>Gastropoda</taxon>
        <taxon>Heterobranchia</taxon>
        <taxon>Euthyneura</taxon>
        <taxon>Panpulmonata</taxon>
        <taxon>Sacoglossa</taxon>
        <taxon>Placobranchoidea</taxon>
        <taxon>Plakobranchidae</taxon>
        <taxon>Plakobranchus</taxon>
    </lineage>
</organism>
<protein>
    <submittedName>
        <fullName evidence="2">Uncharacterized protein</fullName>
    </submittedName>
</protein>
<evidence type="ECO:0000313" key="3">
    <source>
        <dbReference type="Proteomes" id="UP000735302"/>
    </source>
</evidence>
<proteinExistence type="predicted"/>
<keyword evidence="3" id="KW-1185">Reference proteome</keyword>
<dbReference type="EMBL" id="BLXT01001295">
    <property type="protein sequence ID" value="GFN84328.1"/>
    <property type="molecule type" value="Genomic_DNA"/>
</dbReference>
<feature type="compositionally biased region" description="Polar residues" evidence="1">
    <location>
        <begin position="1"/>
        <end position="12"/>
    </location>
</feature>